<dbReference type="Gene3D" id="2.130.10.10">
    <property type="entry name" value="YVTN repeat-like/Quinoprotein amine dehydrogenase"/>
    <property type="match status" value="1"/>
</dbReference>
<dbReference type="PROSITE" id="PS50294">
    <property type="entry name" value="WD_REPEATS_REGION"/>
    <property type="match status" value="3"/>
</dbReference>
<reference evidence="7" key="1">
    <citation type="submission" date="2020-04" db="EMBL/GenBank/DDBJ databases">
        <authorList>
            <person name="Neveu A P."/>
        </authorList>
    </citation>
    <scope>NUCLEOTIDE SEQUENCE</scope>
    <source>
        <tissue evidence="7">Whole embryo</tissue>
    </source>
</reference>
<dbReference type="InterPro" id="IPR036322">
    <property type="entry name" value="WD40_repeat_dom_sf"/>
</dbReference>
<feature type="repeat" description="WD" evidence="5">
    <location>
        <begin position="188"/>
        <end position="230"/>
    </location>
</feature>
<keyword evidence="3" id="KW-0227">DNA damage</keyword>
<dbReference type="PROSITE" id="PS00678">
    <property type="entry name" value="WD_REPEATS_1"/>
    <property type="match status" value="1"/>
</dbReference>
<evidence type="ECO:0000256" key="2">
    <source>
        <dbReference type="ARBA" id="ARBA00022737"/>
    </source>
</evidence>
<evidence type="ECO:0000256" key="5">
    <source>
        <dbReference type="PROSITE-ProRule" id="PRU00221"/>
    </source>
</evidence>
<evidence type="ECO:0000256" key="3">
    <source>
        <dbReference type="ARBA" id="ARBA00022763"/>
    </source>
</evidence>
<gene>
    <name evidence="7" type="primary">Ercc8</name>
</gene>
<dbReference type="InterPro" id="IPR020472">
    <property type="entry name" value="WD40_PAC1"/>
</dbReference>
<dbReference type="PANTHER" id="PTHR46202">
    <property type="entry name" value="DNA EXCISION REPAIR PROTEIN ERCC-8"/>
    <property type="match status" value="1"/>
</dbReference>
<dbReference type="PANTHER" id="PTHR46202:SF1">
    <property type="entry name" value="DNA EXCISION REPAIR PROTEIN ERCC-8"/>
    <property type="match status" value="1"/>
</dbReference>
<feature type="compositionally biased region" description="Polar residues" evidence="6">
    <location>
        <begin position="237"/>
        <end position="253"/>
    </location>
</feature>
<dbReference type="GO" id="GO:0043161">
    <property type="term" value="P:proteasome-mediated ubiquitin-dependent protein catabolic process"/>
    <property type="evidence" value="ECO:0007669"/>
    <property type="project" value="TreeGrafter"/>
</dbReference>
<evidence type="ECO:0000256" key="6">
    <source>
        <dbReference type="SAM" id="MobiDB-lite"/>
    </source>
</evidence>
<keyword evidence="2" id="KW-0677">Repeat</keyword>
<name>A0A6F9DCW0_9ASCI</name>
<feature type="repeat" description="WD" evidence="5">
    <location>
        <begin position="247"/>
        <end position="288"/>
    </location>
</feature>
<dbReference type="GO" id="GO:0031464">
    <property type="term" value="C:Cul4A-RING E3 ubiquitin ligase complex"/>
    <property type="evidence" value="ECO:0007669"/>
    <property type="project" value="TreeGrafter"/>
</dbReference>
<keyword evidence="1 5" id="KW-0853">WD repeat</keyword>
<dbReference type="GO" id="GO:0000109">
    <property type="term" value="C:nucleotide-excision repair complex"/>
    <property type="evidence" value="ECO:0007669"/>
    <property type="project" value="TreeGrafter"/>
</dbReference>
<dbReference type="PROSITE" id="PS50082">
    <property type="entry name" value="WD_REPEATS_2"/>
    <property type="match status" value="3"/>
</dbReference>
<protein>
    <submittedName>
        <fullName evidence="7">CKN1 Cockayne syndrome 1 homolog</fullName>
    </submittedName>
</protein>
<dbReference type="InterPro" id="IPR015943">
    <property type="entry name" value="WD40/YVTN_repeat-like_dom_sf"/>
</dbReference>
<dbReference type="InterPro" id="IPR019775">
    <property type="entry name" value="WD40_repeat_CS"/>
</dbReference>
<dbReference type="AlphaFoldDB" id="A0A6F9DCW0"/>
<feature type="region of interest" description="Disordered" evidence="6">
    <location>
        <begin position="233"/>
        <end position="253"/>
    </location>
</feature>
<dbReference type="SUPFAM" id="SSF50978">
    <property type="entry name" value="WD40 repeat-like"/>
    <property type="match status" value="1"/>
</dbReference>
<dbReference type="InterPro" id="IPR042238">
    <property type="entry name" value="Rad28/ERCC8/Ckn1/ATCSA-1"/>
</dbReference>
<evidence type="ECO:0000256" key="4">
    <source>
        <dbReference type="ARBA" id="ARBA00023204"/>
    </source>
</evidence>
<feature type="repeat" description="WD" evidence="5">
    <location>
        <begin position="102"/>
        <end position="144"/>
    </location>
</feature>
<evidence type="ECO:0000313" key="7">
    <source>
        <dbReference type="EMBL" id="CAB3243396.1"/>
    </source>
</evidence>
<keyword evidence="4" id="KW-0234">DNA repair</keyword>
<dbReference type="InterPro" id="IPR001680">
    <property type="entry name" value="WD40_rpt"/>
</dbReference>
<dbReference type="SMART" id="SM00320">
    <property type="entry name" value="WD40"/>
    <property type="match status" value="5"/>
</dbReference>
<accession>A0A6F9DCW0</accession>
<proteinExistence type="evidence at transcript level"/>
<dbReference type="GO" id="GO:0006283">
    <property type="term" value="P:transcription-coupled nucleotide-excision repair"/>
    <property type="evidence" value="ECO:0007669"/>
    <property type="project" value="InterPro"/>
</dbReference>
<dbReference type="GO" id="GO:0000209">
    <property type="term" value="P:protein polyubiquitination"/>
    <property type="evidence" value="ECO:0007669"/>
    <property type="project" value="TreeGrafter"/>
</dbReference>
<dbReference type="Pfam" id="PF00400">
    <property type="entry name" value="WD40"/>
    <property type="match status" value="4"/>
</dbReference>
<dbReference type="PRINTS" id="PR00320">
    <property type="entry name" value="GPROTEINBRPT"/>
</dbReference>
<evidence type="ECO:0000256" key="1">
    <source>
        <dbReference type="ARBA" id="ARBA00022574"/>
    </source>
</evidence>
<sequence>MCAQALLYGQEIGECNPRLFRRIITYKRLSQLSVSATHVKSSGTHSITSMEIEPMEYRYLISTGSSKKISIHDTWNLYRKEDLNSHSLPQVACVGSQERHKRYMHKNTVNFVQWYPRDTGLFVTSSLDGTIKIWDTNKLKPAETMQISSPIYNHHLSPTATTHLLIAAATTSRVRLADIRSGSTTHMLRGHVGNVLCVRWSPKDEFHLASGSVDNKVLMWDVRHAKSILRTFDQHNSESSGDPTSAGTAHTGTVNSIRFNDDGRYLLTYGTDDRMRLWNTDTGENTLVNYGRVDNDFQHLPLHMTIYNGGPMSSVAFVPAGRQILMFDLYAGHFLRRLTEHLSTVRCCELNPRTQEFYSAAQNSNILVWSPDDADAHSASDVIGVGGDATSNDQARQMIANLWQDDWSDSD</sequence>
<organism evidence="7">
    <name type="scientific">Phallusia mammillata</name>
    <dbReference type="NCBI Taxonomy" id="59560"/>
    <lineage>
        <taxon>Eukaryota</taxon>
        <taxon>Metazoa</taxon>
        <taxon>Chordata</taxon>
        <taxon>Tunicata</taxon>
        <taxon>Ascidiacea</taxon>
        <taxon>Phlebobranchia</taxon>
        <taxon>Ascidiidae</taxon>
        <taxon>Phallusia</taxon>
    </lineage>
</organism>
<dbReference type="EMBL" id="LR784921">
    <property type="protein sequence ID" value="CAB3243396.1"/>
    <property type="molecule type" value="mRNA"/>
</dbReference>